<evidence type="ECO:0008006" key="2">
    <source>
        <dbReference type="Google" id="ProtNLM"/>
    </source>
</evidence>
<reference evidence="1" key="1">
    <citation type="journal article" date="2020" name="Nature">
        <title>Giant virus diversity and host interactions through global metagenomics.</title>
        <authorList>
            <person name="Schulz F."/>
            <person name="Roux S."/>
            <person name="Paez-Espino D."/>
            <person name="Jungbluth S."/>
            <person name="Walsh D.A."/>
            <person name="Denef V.J."/>
            <person name="McMahon K.D."/>
            <person name="Konstantinidis K.T."/>
            <person name="Eloe-Fadrosh E.A."/>
            <person name="Kyrpides N.C."/>
            <person name="Woyke T."/>
        </authorList>
    </citation>
    <scope>NUCLEOTIDE SEQUENCE</scope>
    <source>
        <strain evidence="1">GVMAG-M-3300023174-189</strain>
    </source>
</reference>
<protein>
    <recommendedName>
        <fullName evidence="2">Glycosyltransferase</fullName>
    </recommendedName>
</protein>
<evidence type="ECO:0000313" key="1">
    <source>
        <dbReference type="EMBL" id="QHT16695.1"/>
    </source>
</evidence>
<dbReference type="EMBL" id="MN739626">
    <property type="protein sequence ID" value="QHT16695.1"/>
    <property type="molecule type" value="Genomic_DNA"/>
</dbReference>
<sequence length="243" mass="29065">MIGFIIIRHVKCERTNLLWQECYNCIRKFYKNKIVIIDDGSDVEYLTTMKMVNTEIIQSEFPKRAELLPYYYLLKYAWFDTAVILHDSVFIQSPIKFDKVNKFMWHFITHAHDNLRGEQDLIGKFTNSEDILELYNKKHEWNGCFGVMSVITYNIIHDINAKYNFFTLLETVNTRIQRMMLERIFAVILWKEASLTKDSCSYFGSIETYCKWSFDENYTIESYTKEKNEGLIKRPIVKLWSGR</sequence>
<accession>A0A6C0DMA6</accession>
<proteinExistence type="predicted"/>
<name>A0A6C0DMA6_9ZZZZ</name>
<dbReference type="AlphaFoldDB" id="A0A6C0DMA6"/>
<organism evidence="1">
    <name type="scientific">viral metagenome</name>
    <dbReference type="NCBI Taxonomy" id="1070528"/>
    <lineage>
        <taxon>unclassified sequences</taxon>
        <taxon>metagenomes</taxon>
        <taxon>organismal metagenomes</taxon>
    </lineage>
</organism>